<dbReference type="Pfam" id="PF04371">
    <property type="entry name" value="PAD_porph"/>
    <property type="match status" value="1"/>
</dbReference>
<dbReference type="EC" id="3.5.3.12" evidence="2"/>
<dbReference type="InterPro" id="IPR007466">
    <property type="entry name" value="Peptidyl-Arg-deiminase_porph"/>
</dbReference>
<proteinExistence type="predicted"/>
<dbReference type="Proteomes" id="UP000471465">
    <property type="component" value="Unassembled WGS sequence"/>
</dbReference>
<dbReference type="GO" id="GO:0009446">
    <property type="term" value="P:putrescine biosynthetic process"/>
    <property type="evidence" value="ECO:0007669"/>
    <property type="project" value="InterPro"/>
</dbReference>
<comment type="caution">
    <text evidence="2">The sequence shown here is derived from an EMBL/GenBank/DDBJ whole genome shotgun (WGS) entry which is preliminary data.</text>
</comment>
<name>A0A6N7BZ54_9GAMM</name>
<dbReference type="PANTHER" id="PTHR31377:SF0">
    <property type="entry name" value="AGMATINE DEIMINASE-RELATED"/>
    <property type="match status" value="1"/>
</dbReference>
<dbReference type="PANTHER" id="PTHR31377">
    <property type="entry name" value="AGMATINE DEIMINASE-RELATED"/>
    <property type="match status" value="1"/>
</dbReference>
<dbReference type="AlphaFoldDB" id="A0A6N7BZ54"/>
<evidence type="ECO:0000256" key="1">
    <source>
        <dbReference type="ARBA" id="ARBA00022801"/>
    </source>
</evidence>
<gene>
    <name evidence="2" type="ORF">FQV37_2705</name>
</gene>
<evidence type="ECO:0000313" key="2">
    <source>
        <dbReference type="EMBL" id="KAF0569678.1"/>
    </source>
</evidence>
<sequence>MICNDAVIVPQYDDINDALAIEQLEKVFPQHQVVGVRTREIVFGGGNIHCITQQQPEPSIKGSN</sequence>
<dbReference type="Gene3D" id="3.75.10.10">
    <property type="entry name" value="L-arginine/glycine Amidinotransferase, Chain A"/>
    <property type="match status" value="1"/>
</dbReference>
<protein>
    <submittedName>
        <fullName evidence="2">Agmatine deiminase</fullName>
        <ecNumber evidence="2">3.5.3.12</ecNumber>
    </submittedName>
</protein>
<dbReference type="EMBL" id="VZIZ01000007">
    <property type="protein sequence ID" value="KAF0569678.1"/>
    <property type="molecule type" value="Genomic_DNA"/>
</dbReference>
<evidence type="ECO:0000313" key="3">
    <source>
        <dbReference type="Proteomes" id="UP000471465"/>
    </source>
</evidence>
<accession>A0A6N7BZ54</accession>
<keyword evidence="3" id="KW-1185">Reference proteome</keyword>
<dbReference type="SUPFAM" id="SSF55909">
    <property type="entry name" value="Pentein"/>
    <property type="match status" value="1"/>
</dbReference>
<dbReference type="GO" id="GO:0004668">
    <property type="term" value="F:protein-arginine deiminase activity"/>
    <property type="evidence" value="ECO:0007669"/>
    <property type="project" value="InterPro"/>
</dbReference>
<reference evidence="2 3" key="1">
    <citation type="submission" date="2019-09" db="EMBL/GenBank/DDBJ databases">
        <title>Draft genome sequence of Psychrobacter nivimaris LAMA 639, in search for biotechnological relevant genes.</title>
        <authorList>
            <person name="Lima A.O.S."/>
            <person name="Staloch B.E.K."/>
            <person name="Freitas R.C."/>
            <person name="Niero H."/>
            <person name="Silva M.A.C."/>
        </authorList>
    </citation>
    <scope>NUCLEOTIDE SEQUENCE [LARGE SCALE GENOMIC DNA]</scope>
    <source>
        <strain evidence="2 3">LAMA 639</strain>
    </source>
</reference>
<organism evidence="2 3">
    <name type="scientific">Psychrobacter nivimaris</name>
    <dbReference type="NCBI Taxonomy" id="281738"/>
    <lineage>
        <taxon>Bacteria</taxon>
        <taxon>Pseudomonadati</taxon>
        <taxon>Pseudomonadota</taxon>
        <taxon>Gammaproteobacteria</taxon>
        <taxon>Moraxellales</taxon>
        <taxon>Moraxellaceae</taxon>
        <taxon>Psychrobacter</taxon>
    </lineage>
</organism>
<keyword evidence="1 2" id="KW-0378">Hydrolase</keyword>
<dbReference type="GO" id="GO:0047632">
    <property type="term" value="F:agmatine deiminase activity"/>
    <property type="evidence" value="ECO:0007669"/>
    <property type="project" value="UniProtKB-EC"/>
</dbReference>